<dbReference type="EMBL" id="SMSE01000003">
    <property type="protein sequence ID" value="TDG12739.1"/>
    <property type="molecule type" value="Genomic_DNA"/>
</dbReference>
<keyword evidence="1" id="KW-1133">Transmembrane helix</keyword>
<dbReference type="AlphaFoldDB" id="A0A4R5LQE4"/>
<accession>A0A4R5LQE4</accession>
<evidence type="ECO:0000256" key="1">
    <source>
        <dbReference type="SAM" id="Phobius"/>
    </source>
</evidence>
<gene>
    <name evidence="2" type="ORF">E2F43_14310</name>
</gene>
<dbReference type="Proteomes" id="UP000295554">
    <property type="component" value="Unassembled WGS sequence"/>
</dbReference>
<keyword evidence="1" id="KW-0812">Transmembrane</keyword>
<evidence type="ECO:0000313" key="3">
    <source>
        <dbReference type="Proteomes" id="UP000295554"/>
    </source>
</evidence>
<protein>
    <submittedName>
        <fullName evidence="2">Uncharacterized protein</fullName>
    </submittedName>
</protein>
<evidence type="ECO:0000313" key="2">
    <source>
        <dbReference type="EMBL" id="TDG12739.1"/>
    </source>
</evidence>
<keyword evidence="1" id="KW-0472">Membrane</keyword>
<name>A0A4R5LQE4_9GAMM</name>
<sequence>MPDHLVSTLRLLAASLVTLLGIGRVASLWFRELDQQAVAALLLGTVYLITGLGLFGQSRFTVLVAIALCTAVAVLTLVNVAVLTPLQQAGVALDLITVALCSVVAWHAHSKASTSP</sequence>
<feature type="transmembrane region" description="Helical" evidence="1">
    <location>
        <begin position="62"/>
        <end position="83"/>
    </location>
</feature>
<feature type="transmembrane region" description="Helical" evidence="1">
    <location>
        <begin position="89"/>
        <end position="108"/>
    </location>
</feature>
<proteinExistence type="predicted"/>
<keyword evidence="3" id="KW-1185">Reference proteome</keyword>
<dbReference type="RefSeq" id="WP_133213810.1">
    <property type="nucleotide sequence ID" value="NZ_SMSE01000003.1"/>
</dbReference>
<organism evidence="2 3">
    <name type="scientific">Seongchinamella unica</name>
    <dbReference type="NCBI Taxonomy" id="2547392"/>
    <lineage>
        <taxon>Bacteria</taxon>
        <taxon>Pseudomonadati</taxon>
        <taxon>Pseudomonadota</taxon>
        <taxon>Gammaproteobacteria</taxon>
        <taxon>Cellvibrionales</taxon>
        <taxon>Halieaceae</taxon>
        <taxon>Seongchinamella</taxon>
    </lineage>
</organism>
<comment type="caution">
    <text evidence="2">The sequence shown here is derived from an EMBL/GenBank/DDBJ whole genome shotgun (WGS) entry which is preliminary data.</text>
</comment>
<reference evidence="2 3" key="1">
    <citation type="submission" date="2019-03" db="EMBL/GenBank/DDBJ databases">
        <title>Seongchinamella monodicae gen. nov., sp. nov., a novel member of the Gammaproteobacteria isolated from a tidal mudflat of beach.</title>
        <authorList>
            <person name="Yang H.G."/>
            <person name="Kang J.W."/>
            <person name="Lee S.D."/>
        </authorList>
    </citation>
    <scope>NUCLEOTIDE SEQUENCE [LARGE SCALE GENOMIC DNA]</scope>
    <source>
        <strain evidence="2 3">GH4-78</strain>
    </source>
</reference>
<dbReference type="OrthoDB" id="5741498at2"/>
<feature type="transmembrane region" description="Helical" evidence="1">
    <location>
        <begin position="37"/>
        <end position="55"/>
    </location>
</feature>